<evidence type="ECO:0000313" key="2">
    <source>
        <dbReference type="Proteomes" id="UP000032545"/>
    </source>
</evidence>
<organism evidence="1 2">
    <name type="scientific">Frankia torreyi</name>
    <dbReference type="NCBI Taxonomy" id="1856"/>
    <lineage>
        <taxon>Bacteria</taxon>
        <taxon>Bacillati</taxon>
        <taxon>Actinomycetota</taxon>
        <taxon>Actinomycetes</taxon>
        <taxon>Frankiales</taxon>
        <taxon>Frankiaceae</taxon>
        <taxon>Frankia</taxon>
    </lineage>
</organism>
<dbReference type="RefSeq" id="WP_044885290.1">
    <property type="nucleotide sequence ID" value="NZ_JYFN01000017.1"/>
</dbReference>
<name>A0A0D8BG63_9ACTN</name>
<reference evidence="2" key="1">
    <citation type="submission" date="2015-02" db="EMBL/GenBank/DDBJ databases">
        <title>Draft Genome of Frankia sp. CpI1-S.</title>
        <authorList>
            <person name="Oshone R.T."/>
            <person name="Ngom M."/>
            <person name="Ghodhbane-Gtari F."/>
            <person name="Gtari M."/>
            <person name="Morris K."/>
            <person name="Thomas K."/>
            <person name="Sen A."/>
            <person name="Tisa L.S."/>
        </authorList>
    </citation>
    <scope>NUCLEOTIDE SEQUENCE [LARGE SCALE GENOMIC DNA]</scope>
    <source>
        <strain evidence="2">CpI1-S</strain>
    </source>
</reference>
<accession>A0A0D8BG63</accession>
<reference evidence="1 2" key="2">
    <citation type="journal article" date="2016" name="Genome Announc.">
        <title>Permanent Draft Genome Sequences for Two Variants of Frankia sp. Strain CpI1, the First Frankia Strain Isolated from Root Nodules of Comptonia peregrina.</title>
        <authorList>
            <person name="Oshone R."/>
            <person name="Hurst S.G.IV."/>
            <person name="Abebe-Akele F."/>
            <person name="Simpson S."/>
            <person name="Morris K."/>
            <person name="Thomas W.K."/>
            <person name="Tisa L.S."/>
        </authorList>
    </citation>
    <scope>NUCLEOTIDE SEQUENCE [LARGE SCALE GENOMIC DNA]</scope>
    <source>
        <strain evidence="2">CpI1-S</strain>
    </source>
</reference>
<keyword evidence="2" id="KW-1185">Reference proteome</keyword>
<dbReference type="OrthoDB" id="3681926at2"/>
<protein>
    <recommendedName>
        <fullName evidence="3">FHA domain-containing protein</fullName>
    </recommendedName>
</protein>
<dbReference type="AlphaFoldDB" id="A0A0D8BG63"/>
<dbReference type="Proteomes" id="UP000032545">
    <property type="component" value="Unassembled WGS sequence"/>
</dbReference>
<sequence length="220" mass="23735">MAGQVELDGHSYPLVPGERFTFGRSHDCTARLAIGDAAISRVAGSLCDEGGTWWLSNDSGRRLFAVVDEFGFRSVVPPGRRVAVEAPVRVVLDGAAGTYSLQVTVPRKDQVVVAAVVGTSTSAGEGVVVNSADRLAMVALFAGYLEDPPRHDPYPKSYGAAAARLDWPRTTLVKRIEHLRTRLTNAGVPNLTGWNALTNLAEYAIATRLVTKEDLHLLRR</sequence>
<gene>
    <name evidence="1" type="ORF">FF36_02657</name>
</gene>
<dbReference type="EMBL" id="JYFN01000017">
    <property type="protein sequence ID" value="KJE23055.1"/>
    <property type="molecule type" value="Genomic_DNA"/>
</dbReference>
<comment type="caution">
    <text evidence="1">The sequence shown here is derived from an EMBL/GenBank/DDBJ whole genome shotgun (WGS) entry which is preliminary data.</text>
</comment>
<evidence type="ECO:0008006" key="3">
    <source>
        <dbReference type="Google" id="ProtNLM"/>
    </source>
</evidence>
<dbReference type="PATRIC" id="fig|1502723.3.peg.1775"/>
<evidence type="ECO:0000313" key="1">
    <source>
        <dbReference type="EMBL" id="KJE23055.1"/>
    </source>
</evidence>
<proteinExistence type="predicted"/>